<accession>A0A2V5JV25</accession>
<sequence length="267" mass="29286">MRKWLLAAVAFFLIPLFAVANANASESADWLDTANANRGTITIRYDVKPEVKTKLMVAHGSDKYTYTLTPGVSGQSFPLQMGGGDYTVTVLEQKSGTQYRVVSEAVLTVELANDASVYLGSVQNVNWNEADEAVKLAKELTKNATTDLEKVQVLYDYIIRNIRYDDALAADVPADYIPDIDRTLASGKDICYGYASLFAAMLRSVDVPAKLVMGDSDYVTAYHAWNEVYADGQWMIVDTTVDAGLLGGGDAFQMSKDAARYKAAKYY</sequence>
<dbReference type="OrthoDB" id="9787782at2"/>
<dbReference type="EMBL" id="QJVJ01000018">
    <property type="protein sequence ID" value="PYI50565.1"/>
    <property type="molecule type" value="Genomic_DNA"/>
</dbReference>
<dbReference type="Gene3D" id="3.10.620.30">
    <property type="match status" value="1"/>
</dbReference>
<dbReference type="SMART" id="SM00460">
    <property type="entry name" value="TGc"/>
    <property type="match status" value="1"/>
</dbReference>
<dbReference type="RefSeq" id="WP_110843579.1">
    <property type="nucleotide sequence ID" value="NZ_QJVJ01000018.1"/>
</dbReference>
<evidence type="ECO:0000259" key="2">
    <source>
        <dbReference type="SMART" id="SM00460"/>
    </source>
</evidence>
<evidence type="ECO:0000313" key="3">
    <source>
        <dbReference type="EMBL" id="PYI50565.1"/>
    </source>
</evidence>
<dbReference type="Pfam" id="PF01841">
    <property type="entry name" value="Transglut_core"/>
    <property type="match status" value="1"/>
</dbReference>
<feature type="chain" id="PRO_5038620639" evidence="1">
    <location>
        <begin position="21"/>
        <end position="267"/>
    </location>
</feature>
<dbReference type="AlphaFoldDB" id="A0A2V5JV25"/>
<reference evidence="3 4" key="1">
    <citation type="submission" date="2018-05" db="EMBL/GenBank/DDBJ databases">
        <title>Paenibacillus flagellatus sp. nov., isolated from selenium mineral soil.</title>
        <authorList>
            <person name="Dai X."/>
        </authorList>
    </citation>
    <scope>NUCLEOTIDE SEQUENCE [LARGE SCALE GENOMIC DNA]</scope>
    <source>
        <strain evidence="3 4">DXL2</strain>
    </source>
</reference>
<feature type="signal peptide" evidence="1">
    <location>
        <begin position="1"/>
        <end position="20"/>
    </location>
</feature>
<keyword evidence="4" id="KW-1185">Reference proteome</keyword>
<protein>
    <submittedName>
        <fullName evidence="3">Transglutaminase</fullName>
    </submittedName>
</protein>
<gene>
    <name evidence="3" type="ORF">DLM86_29125</name>
</gene>
<dbReference type="PANTHER" id="PTHR46333:SF2">
    <property type="entry name" value="CYTOKINESIS PROTEIN 3"/>
    <property type="match status" value="1"/>
</dbReference>
<dbReference type="SUPFAM" id="SSF54001">
    <property type="entry name" value="Cysteine proteinases"/>
    <property type="match status" value="1"/>
</dbReference>
<name>A0A2V5JV25_9BACL</name>
<dbReference type="GO" id="GO:0005737">
    <property type="term" value="C:cytoplasm"/>
    <property type="evidence" value="ECO:0007669"/>
    <property type="project" value="TreeGrafter"/>
</dbReference>
<dbReference type="InterPro" id="IPR052557">
    <property type="entry name" value="CAP/Cytokinesis_protein"/>
</dbReference>
<organism evidence="3 4">
    <name type="scientific">Paenibacillus flagellatus</name>
    <dbReference type="NCBI Taxonomy" id="2211139"/>
    <lineage>
        <taxon>Bacteria</taxon>
        <taxon>Bacillati</taxon>
        <taxon>Bacillota</taxon>
        <taxon>Bacilli</taxon>
        <taxon>Bacillales</taxon>
        <taxon>Paenibacillaceae</taxon>
        <taxon>Paenibacillus</taxon>
    </lineage>
</organism>
<dbReference type="InterPro" id="IPR002931">
    <property type="entry name" value="Transglutaminase-like"/>
</dbReference>
<keyword evidence="1" id="KW-0732">Signal</keyword>
<dbReference type="InterPro" id="IPR038765">
    <property type="entry name" value="Papain-like_cys_pep_sf"/>
</dbReference>
<comment type="caution">
    <text evidence="3">The sequence shown here is derived from an EMBL/GenBank/DDBJ whole genome shotgun (WGS) entry which is preliminary data.</text>
</comment>
<proteinExistence type="predicted"/>
<evidence type="ECO:0000313" key="4">
    <source>
        <dbReference type="Proteomes" id="UP000247476"/>
    </source>
</evidence>
<dbReference type="PANTHER" id="PTHR46333">
    <property type="entry name" value="CYTOKINESIS PROTEIN 3"/>
    <property type="match status" value="1"/>
</dbReference>
<evidence type="ECO:0000256" key="1">
    <source>
        <dbReference type="SAM" id="SignalP"/>
    </source>
</evidence>
<feature type="domain" description="Transglutaminase-like" evidence="2">
    <location>
        <begin position="183"/>
        <end position="241"/>
    </location>
</feature>
<dbReference type="Proteomes" id="UP000247476">
    <property type="component" value="Unassembled WGS sequence"/>
</dbReference>